<reference evidence="3" key="1">
    <citation type="submission" date="2017-02" db="UniProtKB">
        <authorList>
            <consortium name="WormBaseParasite"/>
        </authorList>
    </citation>
    <scope>IDENTIFICATION</scope>
</reference>
<proteinExistence type="predicted"/>
<organism evidence="2 3">
    <name type="scientific">Strongyloides papillosus</name>
    <name type="common">Intestinal threadworm</name>
    <dbReference type="NCBI Taxonomy" id="174720"/>
    <lineage>
        <taxon>Eukaryota</taxon>
        <taxon>Metazoa</taxon>
        <taxon>Ecdysozoa</taxon>
        <taxon>Nematoda</taxon>
        <taxon>Chromadorea</taxon>
        <taxon>Rhabditida</taxon>
        <taxon>Tylenchina</taxon>
        <taxon>Panagrolaimomorpha</taxon>
        <taxon>Strongyloidoidea</taxon>
        <taxon>Strongyloididae</taxon>
        <taxon>Strongyloides</taxon>
    </lineage>
</organism>
<evidence type="ECO:0000313" key="3">
    <source>
        <dbReference type="WBParaSite" id="SPAL_0001096200.1"/>
    </source>
</evidence>
<sequence length="145" mass="16981">MNRILQLVWILVTYSIITESIDLKSLFEDLSSYKAENYNKPINTHIVKSDTKVIAVKCYNTNQNKQHNYNNVQRNFTYTPNKSNNKKRITIDFTDSDYFWTVSTISKSGDQDISCGILQVNTNVHELKYKYTIPDENNITKLWSK</sequence>
<name>A0A0N5BYW3_STREA</name>
<keyword evidence="2" id="KW-1185">Reference proteome</keyword>
<dbReference type="WBParaSite" id="SPAL_0001096200.1">
    <property type="protein sequence ID" value="SPAL_0001096200.1"/>
    <property type="gene ID" value="SPAL_0001096200"/>
</dbReference>
<accession>A0A0N5BYW3</accession>
<keyword evidence="1" id="KW-0732">Signal</keyword>
<evidence type="ECO:0000256" key="1">
    <source>
        <dbReference type="SAM" id="SignalP"/>
    </source>
</evidence>
<evidence type="ECO:0000313" key="2">
    <source>
        <dbReference type="Proteomes" id="UP000046392"/>
    </source>
</evidence>
<dbReference type="AlphaFoldDB" id="A0A0N5BYW3"/>
<feature type="signal peptide" evidence="1">
    <location>
        <begin position="1"/>
        <end position="20"/>
    </location>
</feature>
<feature type="chain" id="PRO_5005895188" evidence="1">
    <location>
        <begin position="21"/>
        <end position="145"/>
    </location>
</feature>
<dbReference type="Proteomes" id="UP000046392">
    <property type="component" value="Unplaced"/>
</dbReference>
<protein>
    <submittedName>
        <fullName evidence="3">Secreted protein</fullName>
    </submittedName>
</protein>